<dbReference type="SUPFAM" id="SSF52540">
    <property type="entry name" value="P-loop containing nucleoside triphosphate hydrolases"/>
    <property type="match status" value="1"/>
</dbReference>
<protein>
    <submittedName>
        <fullName evidence="8">DNA mismatch repair protein MutS</fullName>
    </submittedName>
</protein>
<dbReference type="PIRSF" id="PIRSF005814">
    <property type="entry name" value="MutS_YshD"/>
    <property type="match status" value="1"/>
</dbReference>
<comment type="caution">
    <text evidence="8">The sequence shown here is derived from an EMBL/GenBank/DDBJ whole genome shotgun (WGS) entry which is preliminary data.</text>
</comment>
<evidence type="ECO:0000256" key="5">
    <source>
        <dbReference type="SAM" id="MobiDB-lite"/>
    </source>
</evidence>
<dbReference type="SUPFAM" id="SSF48334">
    <property type="entry name" value="DNA repair protein MutS, domain III"/>
    <property type="match status" value="1"/>
</dbReference>
<sequence>MLMKLEFDKVKQRLATYAMSYLGRRQIDALAPMTNHRQIEATLAQTAEALTIVATGSSVPLPALEGLEMALSNFGKGIVMTIAELEAMLQFLRSTLQLKRYMQKREDIAPSVCGLARNLAELTAVSDELTRCLYLGRLNDCASGALAKLRKERRTLEERAKRKLDGALSKYRTYLQDDIVTTRDGRYVLSVKKEHKRMVKGIVHGESASGQTLFVEPEEMRSMLGELDVVRAEEELEQIRVLGALTAMIEVHGLEIWANLEIVGHYDFLFSKAKYARAIGGVIAAVNTEGRIVIKEGRHPLLEARSQPLDFHLGTTYQTLVVTGPNTGGKTVCLKTVGLLTLMIQSGLLVPVGAGSDFAVFTDVLVDIGDGQSIEQSLSTFSSHVKSVIDILKTAGARSLVLLDELATGTDPGEGIGLSIAVLEELHHRGARVVATTHFNEIKQFAAATEGFENARMEFDAATLQPLYRLCIGEAGHSYAFEIAAQLGVGEAIIRRSREIAAMYEHRGGERNTRCACGGNSLAAEPPLRAKRQGEAPSSGLEAPCQPATVPLDKEQSEATGERPTFQVGDRVWIHSLKRSGIVYSLPDSRGNMVLVVQRQKLTINHKRVAPYLKREDLYPDNYDLDIVLESKDVRRKRKIMRRKHVEGLSIDHPKP</sequence>
<proteinExistence type="predicted"/>
<reference evidence="8 9" key="1">
    <citation type="journal article" date="2024" name="Int. J. Mol. Sci.">
        <title>Exploration of Alicyclobacillus spp. Genome in Search of Antibiotic Resistance.</title>
        <authorList>
            <person name="Bucka-Kolendo J."/>
            <person name="Kiousi D.E."/>
            <person name="Dekowska A."/>
            <person name="Mikolajczuk-Szczyrba A."/>
            <person name="Karadedos D.M."/>
            <person name="Michael P."/>
            <person name="Galanis A."/>
            <person name="Sokolowska B."/>
        </authorList>
    </citation>
    <scope>NUCLEOTIDE SEQUENCE [LARGE SCALE GENOMIC DNA]</scope>
    <source>
        <strain evidence="8 9">KKP 3000</strain>
    </source>
</reference>
<dbReference type="InterPro" id="IPR027417">
    <property type="entry name" value="P-loop_NTPase"/>
</dbReference>
<dbReference type="PANTHER" id="PTHR48466:SF2">
    <property type="entry name" value="OS10G0509000 PROTEIN"/>
    <property type="match status" value="1"/>
</dbReference>
<dbReference type="InterPro" id="IPR036187">
    <property type="entry name" value="DNA_mismatch_repair_MutS_sf"/>
</dbReference>
<keyword evidence="9" id="KW-1185">Reference proteome</keyword>
<dbReference type="Gene3D" id="3.40.50.300">
    <property type="entry name" value="P-loop containing nucleotide triphosphate hydrolases"/>
    <property type="match status" value="1"/>
</dbReference>
<feature type="compositionally biased region" description="Basic and acidic residues" evidence="5">
    <location>
        <begin position="552"/>
        <end position="561"/>
    </location>
</feature>
<evidence type="ECO:0000256" key="3">
    <source>
        <dbReference type="ARBA" id="ARBA00023125"/>
    </source>
</evidence>
<dbReference type="Proteomes" id="UP001579974">
    <property type="component" value="Unassembled WGS sequence"/>
</dbReference>
<accession>A0ABV5ABW3</accession>
<evidence type="ECO:0000313" key="8">
    <source>
        <dbReference type="EMBL" id="MFB5189541.1"/>
    </source>
</evidence>
<name>A0ABV5ABW3_9BACL</name>
<evidence type="ECO:0000313" key="9">
    <source>
        <dbReference type="Proteomes" id="UP001579974"/>
    </source>
</evidence>
<evidence type="ECO:0000256" key="4">
    <source>
        <dbReference type="SAM" id="Coils"/>
    </source>
</evidence>
<keyword evidence="1" id="KW-0547">Nucleotide-binding</keyword>
<organism evidence="8 9">
    <name type="scientific">Alicyclobacillus fastidiosus</name>
    <dbReference type="NCBI Taxonomy" id="392011"/>
    <lineage>
        <taxon>Bacteria</taxon>
        <taxon>Bacillati</taxon>
        <taxon>Bacillota</taxon>
        <taxon>Bacilli</taxon>
        <taxon>Bacillales</taxon>
        <taxon>Alicyclobacillaceae</taxon>
        <taxon>Alicyclobacillus</taxon>
    </lineage>
</organism>
<keyword evidence="2" id="KW-0067">ATP-binding</keyword>
<dbReference type="PANTHER" id="PTHR48466">
    <property type="entry name" value="OS10G0509000 PROTEIN-RELATED"/>
    <property type="match status" value="1"/>
</dbReference>
<feature type="region of interest" description="Disordered" evidence="5">
    <location>
        <begin position="526"/>
        <end position="563"/>
    </location>
</feature>
<dbReference type="InterPro" id="IPR045076">
    <property type="entry name" value="MutS"/>
</dbReference>
<feature type="coiled-coil region" evidence="4">
    <location>
        <begin position="139"/>
        <end position="166"/>
    </location>
</feature>
<feature type="domain" description="DNA mismatch repair proteins mutS family" evidence="7">
    <location>
        <begin position="317"/>
        <end position="502"/>
    </location>
</feature>
<evidence type="ECO:0000259" key="6">
    <source>
        <dbReference type="SMART" id="SM00533"/>
    </source>
</evidence>
<feature type="domain" description="DNA mismatch repair protein MutS core" evidence="6">
    <location>
        <begin position="5"/>
        <end position="305"/>
    </location>
</feature>
<evidence type="ECO:0000256" key="1">
    <source>
        <dbReference type="ARBA" id="ARBA00022741"/>
    </source>
</evidence>
<dbReference type="InterPro" id="IPR000432">
    <property type="entry name" value="DNA_mismatch_repair_MutS_C"/>
</dbReference>
<keyword evidence="4" id="KW-0175">Coiled coil</keyword>
<dbReference type="SMART" id="SM00534">
    <property type="entry name" value="MUTSac"/>
    <property type="match status" value="1"/>
</dbReference>
<keyword evidence="3" id="KW-0238">DNA-binding</keyword>
<dbReference type="Pfam" id="PF00488">
    <property type="entry name" value="MutS_V"/>
    <property type="match status" value="1"/>
</dbReference>
<dbReference type="EMBL" id="JBDXSU010000003">
    <property type="protein sequence ID" value="MFB5189541.1"/>
    <property type="molecule type" value="Genomic_DNA"/>
</dbReference>
<dbReference type="InterPro" id="IPR005747">
    <property type="entry name" value="MutS2"/>
</dbReference>
<dbReference type="NCBIfam" id="TIGR01069">
    <property type="entry name" value="mutS2"/>
    <property type="match status" value="1"/>
</dbReference>
<gene>
    <name evidence="8" type="ORF">KKP3000_002813</name>
</gene>
<dbReference type="InterPro" id="IPR007696">
    <property type="entry name" value="DNA_mismatch_repair_MutS_core"/>
</dbReference>
<evidence type="ECO:0000256" key="2">
    <source>
        <dbReference type="ARBA" id="ARBA00022840"/>
    </source>
</evidence>
<evidence type="ECO:0000259" key="7">
    <source>
        <dbReference type="SMART" id="SM00534"/>
    </source>
</evidence>
<dbReference type="SMART" id="SM00533">
    <property type="entry name" value="MUTSd"/>
    <property type="match status" value="1"/>
</dbReference>